<proteinExistence type="predicted"/>
<evidence type="ECO:0000256" key="1">
    <source>
        <dbReference type="SAM" id="MobiDB-lite"/>
    </source>
</evidence>
<dbReference type="InterPro" id="IPR021833">
    <property type="entry name" value="DUF3425"/>
</dbReference>
<gene>
    <name evidence="2" type="ORF">CNMCM7691_009596</name>
</gene>
<sequence>MPNKRKRDAPAVPDITEDPAERKRVLGVLAQRRYRERKRQQWQALQARAESHSGSDDGQPQVGDAPMPLKADVEPRATLDSTEASVSLAVEDISFNTEGPWAVPSQIMLELSDQSMDLIPDELSPSRFVSFPQSPLLRLLPAQEMPTMPLSAVQDPFSCFSPAAFFPDLLPSFQSTQSTNNPGGDCSLSDRLQTYQSATFSFPDDHLLEIPSLTLLNAAMKVAQRLNIAGILWDLTATSPFYQGSESQAISSPPSLTSGASSPSSTAFGPDGADDVIELPRHLQPTISQRLIPHHPILDLLPWPSTRDKLIQVFHLPPEMRPKSAQDPIGLLRFVYDMEDVKGEGIKVRGGDPFAPEAWEVGQVVFERWWWAFDGEIIRNKVFLFGLKPLDLIKYHTFFCPSVASHLIKSVFTASNIMLTSPLLLSLAAAGLVSAQTTVTSMLIYGADPQPLVASIVGSDATATTYSINCPPGTDSSDCGMGPGLTVVAGPTTTVLKMDEPSEDFHWTVRCSVGGTTTAVCTETASGTGANFPGVSSSTFSNDLPLMAVTITAVSAAGAGATPTTASATATTAATASASGKSTASKDASKPLSAASSGASGSSSSAVSTGGMPRVTGAAGGLFGAAAVGLGVFAL</sequence>
<evidence type="ECO:0000313" key="3">
    <source>
        <dbReference type="Proteomes" id="UP000641853"/>
    </source>
</evidence>
<feature type="region of interest" description="Disordered" evidence="1">
    <location>
        <begin position="1"/>
        <end position="22"/>
    </location>
</feature>
<keyword evidence="3" id="KW-1185">Reference proteome</keyword>
<dbReference type="EMBL" id="JACBAG010001840">
    <property type="protein sequence ID" value="KAF7180428.1"/>
    <property type="molecule type" value="Genomic_DNA"/>
</dbReference>
<comment type="caution">
    <text evidence="2">The sequence shown here is derived from an EMBL/GenBank/DDBJ whole genome shotgun (WGS) entry which is preliminary data.</text>
</comment>
<dbReference type="Pfam" id="PF11905">
    <property type="entry name" value="DUF3425"/>
    <property type="match status" value="1"/>
</dbReference>
<feature type="region of interest" description="Disordered" evidence="1">
    <location>
        <begin position="39"/>
        <end position="69"/>
    </location>
</feature>
<name>A0A8H6QWP7_9EURO</name>
<organism evidence="2 3">
    <name type="scientific">Aspergillus felis</name>
    <dbReference type="NCBI Taxonomy" id="1287682"/>
    <lineage>
        <taxon>Eukaryota</taxon>
        <taxon>Fungi</taxon>
        <taxon>Dikarya</taxon>
        <taxon>Ascomycota</taxon>
        <taxon>Pezizomycotina</taxon>
        <taxon>Eurotiomycetes</taxon>
        <taxon>Eurotiomycetidae</taxon>
        <taxon>Eurotiales</taxon>
        <taxon>Aspergillaceae</taxon>
        <taxon>Aspergillus</taxon>
        <taxon>Aspergillus subgen. Fumigati</taxon>
    </lineage>
</organism>
<dbReference type="CDD" id="cd14688">
    <property type="entry name" value="bZIP_YAP"/>
    <property type="match status" value="1"/>
</dbReference>
<evidence type="ECO:0000313" key="2">
    <source>
        <dbReference type="EMBL" id="KAF7180428.1"/>
    </source>
</evidence>
<feature type="region of interest" description="Disordered" evidence="1">
    <location>
        <begin position="244"/>
        <end position="275"/>
    </location>
</feature>
<reference evidence="2" key="1">
    <citation type="submission" date="2020-06" db="EMBL/GenBank/DDBJ databases">
        <title>Draft genome sequences of strains closely related to Aspergillus parafelis and Aspergillus hiratsukae.</title>
        <authorList>
            <person name="Dos Santos R.A.C."/>
            <person name="Rivero-Menendez O."/>
            <person name="Steenwyk J.L."/>
            <person name="Mead M.E."/>
            <person name="Goldman G.H."/>
            <person name="Alastruey-Izquierdo A."/>
            <person name="Rokas A."/>
        </authorList>
    </citation>
    <scope>NUCLEOTIDE SEQUENCE</scope>
    <source>
        <strain evidence="2">CNM-CM7691</strain>
    </source>
</reference>
<evidence type="ECO:0008006" key="4">
    <source>
        <dbReference type="Google" id="ProtNLM"/>
    </source>
</evidence>
<feature type="region of interest" description="Disordered" evidence="1">
    <location>
        <begin position="564"/>
        <end position="609"/>
    </location>
</feature>
<dbReference type="AlphaFoldDB" id="A0A8H6QWP7"/>
<feature type="compositionally biased region" description="Low complexity" evidence="1">
    <location>
        <begin position="593"/>
        <end position="609"/>
    </location>
</feature>
<accession>A0A8H6QWP7</accession>
<protein>
    <recommendedName>
        <fullName evidence="4">GPI anchored protein</fullName>
    </recommendedName>
</protein>
<dbReference type="Proteomes" id="UP000641853">
    <property type="component" value="Unassembled WGS sequence"/>
</dbReference>
<dbReference type="PANTHER" id="PTHR38116">
    <property type="entry name" value="CHROMOSOME 7, WHOLE GENOME SHOTGUN SEQUENCE"/>
    <property type="match status" value="1"/>
</dbReference>
<dbReference type="PANTHER" id="PTHR38116:SF9">
    <property type="entry name" value="BZIP DOMAIN-CONTAINING PROTEIN"/>
    <property type="match status" value="1"/>
</dbReference>
<feature type="compositionally biased region" description="Low complexity" evidence="1">
    <location>
        <begin position="564"/>
        <end position="586"/>
    </location>
</feature>
<feature type="compositionally biased region" description="Low complexity" evidence="1">
    <location>
        <begin position="251"/>
        <end position="270"/>
    </location>
</feature>